<proteinExistence type="predicted"/>
<dbReference type="Pfam" id="PF02949">
    <property type="entry name" value="7tm_6"/>
    <property type="match status" value="1"/>
</dbReference>
<name>A0AAW1D8A7_9HEMI</name>
<feature type="transmembrane region" description="Helical" evidence="10">
    <location>
        <begin position="30"/>
        <end position="51"/>
    </location>
</feature>
<dbReference type="GO" id="GO:0004984">
    <property type="term" value="F:olfactory receptor activity"/>
    <property type="evidence" value="ECO:0007669"/>
    <property type="project" value="InterPro"/>
</dbReference>
<dbReference type="AlphaFoldDB" id="A0AAW1D8A7"/>
<reference evidence="11 12" key="1">
    <citation type="submission" date="2022-12" db="EMBL/GenBank/DDBJ databases">
        <title>Chromosome-level genome assembly of true bugs.</title>
        <authorList>
            <person name="Ma L."/>
            <person name="Li H."/>
        </authorList>
    </citation>
    <scope>NUCLEOTIDE SEQUENCE [LARGE SCALE GENOMIC DNA]</scope>
    <source>
        <strain evidence="11">Lab_2022b</strain>
    </source>
</reference>
<evidence type="ECO:0000256" key="1">
    <source>
        <dbReference type="ARBA" id="ARBA00004651"/>
    </source>
</evidence>
<dbReference type="PANTHER" id="PTHR21137">
    <property type="entry name" value="ODORANT RECEPTOR"/>
    <property type="match status" value="1"/>
</dbReference>
<dbReference type="GO" id="GO:0005886">
    <property type="term" value="C:plasma membrane"/>
    <property type="evidence" value="ECO:0007669"/>
    <property type="project" value="UniProtKB-SubCell"/>
</dbReference>
<keyword evidence="5" id="KW-0552">Olfaction</keyword>
<evidence type="ECO:0000256" key="4">
    <source>
        <dbReference type="ARBA" id="ARBA00022692"/>
    </source>
</evidence>
<evidence type="ECO:0000256" key="6">
    <source>
        <dbReference type="ARBA" id="ARBA00022989"/>
    </source>
</evidence>
<keyword evidence="8" id="KW-0675">Receptor</keyword>
<accession>A0AAW1D8A7</accession>
<feature type="transmembrane region" description="Helical" evidence="10">
    <location>
        <begin position="154"/>
        <end position="172"/>
    </location>
</feature>
<keyword evidence="4 10" id="KW-0812">Transmembrane</keyword>
<dbReference type="InterPro" id="IPR004117">
    <property type="entry name" value="7tm6_olfct_rcpt"/>
</dbReference>
<keyword evidence="3" id="KW-0716">Sensory transduction</keyword>
<evidence type="ECO:0000256" key="7">
    <source>
        <dbReference type="ARBA" id="ARBA00023136"/>
    </source>
</evidence>
<protein>
    <submittedName>
        <fullName evidence="11">Uncharacterized protein</fullName>
    </submittedName>
</protein>
<evidence type="ECO:0000313" key="11">
    <source>
        <dbReference type="EMBL" id="KAK9506702.1"/>
    </source>
</evidence>
<evidence type="ECO:0000256" key="2">
    <source>
        <dbReference type="ARBA" id="ARBA00022475"/>
    </source>
</evidence>
<organism evidence="11 12">
    <name type="scientific">Rhynocoris fuscipes</name>
    <dbReference type="NCBI Taxonomy" id="488301"/>
    <lineage>
        <taxon>Eukaryota</taxon>
        <taxon>Metazoa</taxon>
        <taxon>Ecdysozoa</taxon>
        <taxon>Arthropoda</taxon>
        <taxon>Hexapoda</taxon>
        <taxon>Insecta</taxon>
        <taxon>Pterygota</taxon>
        <taxon>Neoptera</taxon>
        <taxon>Paraneoptera</taxon>
        <taxon>Hemiptera</taxon>
        <taxon>Heteroptera</taxon>
        <taxon>Panheteroptera</taxon>
        <taxon>Cimicomorpha</taxon>
        <taxon>Reduviidae</taxon>
        <taxon>Harpactorinae</taxon>
        <taxon>Harpactorini</taxon>
        <taxon>Rhynocoris</taxon>
    </lineage>
</organism>
<dbReference type="Proteomes" id="UP001461498">
    <property type="component" value="Unassembled WGS sequence"/>
</dbReference>
<sequence length="247" mass="28754">MELLFVPVACWLPYDSSSGILYYFAWLSEYYVIVETTLCTIGNTVLFLRVAEDIIYELKMLTSLLKNAKCRADMIMKQNSLEFKDNKNKYFTFNLRLCLTQCVKHHKAITRIFVLLNDLYNYSLLAILLLSVYMLCLCGIMFTSDEVEFAPKLQFAFFLSGEIVHVFIYCWYGQKLIDLSGELSDVLYFTDWFNYSSDIKGHLLMLQVRCLRELKLSVGGFMEASFNTFSNLMNSAYSYYNVMQASQ</sequence>
<gene>
    <name evidence="11" type="ORF">O3M35_008589</name>
</gene>
<evidence type="ECO:0000256" key="8">
    <source>
        <dbReference type="ARBA" id="ARBA00023170"/>
    </source>
</evidence>
<dbReference type="GO" id="GO:0007165">
    <property type="term" value="P:signal transduction"/>
    <property type="evidence" value="ECO:0007669"/>
    <property type="project" value="UniProtKB-KW"/>
</dbReference>
<keyword evidence="7 10" id="KW-0472">Membrane</keyword>
<evidence type="ECO:0000256" key="9">
    <source>
        <dbReference type="ARBA" id="ARBA00023224"/>
    </source>
</evidence>
<evidence type="ECO:0000256" key="10">
    <source>
        <dbReference type="SAM" id="Phobius"/>
    </source>
</evidence>
<keyword evidence="12" id="KW-1185">Reference proteome</keyword>
<dbReference type="PANTHER" id="PTHR21137:SF35">
    <property type="entry name" value="ODORANT RECEPTOR 19A-RELATED"/>
    <property type="match status" value="1"/>
</dbReference>
<comment type="subcellular location">
    <subcellularLocation>
        <location evidence="1">Cell membrane</location>
        <topology evidence="1">Multi-pass membrane protein</topology>
    </subcellularLocation>
</comment>
<dbReference type="EMBL" id="JAPXFL010000005">
    <property type="protein sequence ID" value="KAK9506702.1"/>
    <property type="molecule type" value="Genomic_DNA"/>
</dbReference>
<comment type="caution">
    <text evidence="11">The sequence shown here is derived from an EMBL/GenBank/DDBJ whole genome shotgun (WGS) entry which is preliminary data.</text>
</comment>
<dbReference type="GO" id="GO:0005549">
    <property type="term" value="F:odorant binding"/>
    <property type="evidence" value="ECO:0007669"/>
    <property type="project" value="InterPro"/>
</dbReference>
<evidence type="ECO:0000256" key="5">
    <source>
        <dbReference type="ARBA" id="ARBA00022725"/>
    </source>
</evidence>
<keyword evidence="9" id="KW-0807">Transducer</keyword>
<keyword evidence="6 10" id="KW-1133">Transmembrane helix</keyword>
<keyword evidence="2" id="KW-1003">Cell membrane</keyword>
<evidence type="ECO:0000313" key="12">
    <source>
        <dbReference type="Proteomes" id="UP001461498"/>
    </source>
</evidence>
<feature type="transmembrane region" description="Helical" evidence="10">
    <location>
        <begin position="119"/>
        <end position="142"/>
    </location>
</feature>
<evidence type="ECO:0000256" key="3">
    <source>
        <dbReference type="ARBA" id="ARBA00022606"/>
    </source>
</evidence>